<dbReference type="PROSITE" id="PS51257">
    <property type="entry name" value="PROKAR_LIPOPROTEIN"/>
    <property type="match status" value="1"/>
</dbReference>
<protein>
    <submittedName>
        <fullName evidence="1">Unannotated protein</fullName>
    </submittedName>
</protein>
<reference evidence="1" key="1">
    <citation type="submission" date="2020-05" db="EMBL/GenBank/DDBJ databases">
        <authorList>
            <person name="Chiriac C."/>
            <person name="Salcher M."/>
            <person name="Ghai R."/>
            <person name="Kavagutti S V."/>
        </authorList>
    </citation>
    <scope>NUCLEOTIDE SEQUENCE</scope>
</reference>
<accession>A0A6J7HT19</accession>
<gene>
    <name evidence="1" type="ORF">UFOPK3610_01545</name>
</gene>
<dbReference type="EMBL" id="CAFBMR010000079">
    <property type="protein sequence ID" value="CAB4923454.1"/>
    <property type="molecule type" value="Genomic_DNA"/>
</dbReference>
<dbReference type="AlphaFoldDB" id="A0A6J7HT19"/>
<sequence length="84" mass="8622">MQKIGVSDDEVGMGPNPLALLTGCVAVVCGRTYADVEFFDCGELVVRQGLSGCEVDSCCPASVGGPLAVQDGGQHWHEVAQGLA</sequence>
<proteinExistence type="predicted"/>
<name>A0A6J7HT19_9ZZZZ</name>
<organism evidence="1">
    <name type="scientific">freshwater metagenome</name>
    <dbReference type="NCBI Taxonomy" id="449393"/>
    <lineage>
        <taxon>unclassified sequences</taxon>
        <taxon>metagenomes</taxon>
        <taxon>ecological metagenomes</taxon>
    </lineage>
</organism>
<evidence type="ECO:0000313" key="1">
    <source>
        <dbReference type="EMBL" id="CAB4923454.1"/>
    </source>
</evidence>